<evidence type="ECO:0000313" key="2">
    <source>
        <dbReference type="Proteomes" id="UP000442707"/>
    </source>
</evidence>
<organism evidence="1 2">
    <name type="scientific">Streptomyces luteolifulvus</name>
    <dbReference type="NCBI Taxonomy" id="2615112"/>
    <lineage>
        <taxon>Bacteria</taxon>
        <taxon>Bacillati</taxon>
        <taxon>Actinomycetota</taxon>
        <taxon>Actinomycetes</taxon>
        <taxon>Kitasatosporales</taxon>
        <taxon>Streptomycetaceae</taxon>
        <taxon>Streptomyces</taxon>
    </lineage>
</organism>
<evidence type="ECO:0000313" key="1">
    <source>
        <dbReference type="EMBL" id="KAB1143477.1"/>
    </source>
</evidence>
<proteinExistence type="predicted"/>
<sequence length="120" mass="13583">MTALGLTSSLDRYRRVLTAGGIPALTAHRHWNQPQELAVVDQALKTWPQPGYLTHAAALADLNLLAYVLMQATRPREAWPVFEAISAVATSWPWELDGDPLQQIQREHRRAFRARMRSGR</sequence>
<gene>
    <name evidence="1" type="ORF">F7R91_25265</name>
</gene>
<dbReference type="AlphaFoldDB" id="A0A6H9UWG0"/>
<reference evidence="1 2" key="1">
    <citation type="submission" date="2019-09" db="EMBL/GenBank/DDBJ databases">
        <title>Screening of Novel Bioactive Compounds from Soil-Associated.</title>
        <authorList>
            <person name="Zhao S."/>
        </authorList>
    </citation>
    <scope>NUCLEOTIDE SEQUENCE [LARGE SCALE GENOMIC DNA]</scope>
    <source>
        <strain evidence="1 2">HIT-DPA4</strain>
    </source>
</reference>
<keyword evidence="2" id="KW-1185">Reference proteome</keyword>
<name>A0A6H9UWG0_9ACTN</name>
<dbReference type="Proteomes" id="UP000442707">
    <property type="component" value="Unassembled WGS sequence"/>
</dbReference>
<dbReference type="RefSeq" id="WP_150951463.1">
    <property type="nucleotide sequence ID" value="NZ_VZRB01000019.1"/>
</dbReference>
<protein>
    <submittedName>
        <fullName evidence="1">Uncharacterized protein</fullName>
    </submittedName>
</protein>
<dbReference type="EMBL" id="VZRB01000019">
    <property type="protein sequence ID" value="KAB1143477.1"/>
    <property type="molecule type" value="Genomic_DNA"/>
</dbReference>
<accession>A0A6H9UWG0</accession>
<comment type="caution">
    <text evidence="1">The sequence shown here is derived from an EMBL/GenBank/DDBJ whole genome shotgun (WGS) entry which is preliminary data.</text>
</comment>